<gene>
    <name evidence="4" type="ORF">HA050_19110</name>
</gene>
<dbReference type="Pfam" id="PF00583">
    <property type="entry name" value="Acetyltransf_1"/>
    <property type="match status" value="1"/>
</dbReference>
<dbReference type="InterPro" id="IPR016181">
    <property type="entry name" value="Acyl_CoA_acyltransferase"/>
</dbReference>
<evidence type="ECO:0000256" key="1">
    <source>
        <dbReference type="ARBA" id="ARBA00022679"/>
    </source>
</evidence>
<feature type="domain" description="N-acetyltransferase" evidence="3">
    <location>
        <begin position="3"/>
        <end position="151"/>
    </location>
</feature>
<dbReference type="RefSeq" id="WP_166829793.1">
    <property type="nucleotide sequence ID" value="NZ_JAAOLX010000012.1"/>
</dbReference>
<evidence type="ECO:0000259" key="3">
    <source>
        <dbReference type="PROSITE" id="PS51186"/>
    </source>
</evidence>
<evidence type="ECO:0000313" key="5">
    <source>
        <dbReference type="Proteomes" id="UP000712570"/>
    </source>
</evidence>
<dbReference type="PANTHER" id="PTHR43877">
    <property type="entry name" value="AMINOALKYLPHOSPHONATE N-ACETYLTRANSFERASE-RELATED-RELATED"/>
    <property type="match status" value="1"/>
</dbReference>
<dbReference type="EMBL" id="JAAOLX010000012">
    <property type="protein sequence ID" value="NHQ88218.1"/>
    <property type="molecule type" value="Genomic_DNA"/>
</dbReference>
<organism evidence="4 5">
    <name type="scientific">Iodobacter violaceini</name>
    <dbReference type="NCBI Taxonomy" id="3044271"/>
    <lineage>
        <taxon>Bacteria</taxon>
        <taxon>Pseudomonadati</taxon>
        <taxon>Pseudomonadota</taxon>
        <taxon>Betaproteobacteria</taxon>
        <taxon>Neisseriales</taxon>
        <taxon>Chitinibacteraceae</taxon>
        <taxon>Iodobacter</taxon>
    </lineage>
</organism>
<dbReference type="Gene3D" id="3.40.630.30">
    <property type="match status" value="1"/>
</dbReference>
<dbReference type="InterPro" id="IPR050832">
    <property type="entry name" value="Bact_Acetyltransf"/>
</dbReference>
<keyword evidence="5" id="KW-1185">Reference proteome</keyword>
<evidence type="ECO:0000313" key="4">
    <source>
        <dbReference type="EMBL" id="NHQ88218.1"/>
    </source>
</evidence>
<name>A0ABX0L6I6_9NEIS</name>
<dbReference type="InterPro" id="IPR000182">
    <property type="entry name" value="GNAT_dom"/>
</dbReference>
<reference evidence="4 5" key="1">
    <citation type="submission" date="2020-03" db="EMBL/GenBank/DDBJ databases">
        <title>Draft genome sequence of environmentally isolated violet-colored cultures.</title>
        <authorList>
            <person name="Wilson H.S."/>
        </authorList>
    </citation>
    <scope>NUCLEOTIDE SEQUENCE [LARGE SCALE GENOMIC DNA]</scope>
    <source>
        <strain evidence="4 5">HSC-16F04</strain>
    </source>
</reference>
<dbReference type="PROSITE" id="PS51186">
    <property type="entry name" value="GNAT"/>
    <property type="match status" value="1"/>
</dbReference>
<keyword evidence="2" id="KW-0012">Acyltransferase</keyword>
<evidence type="ECO:0000256" key="2">
    <source>
        <dbReference type="ARBA" id="ARBA00023315"/>
    </source>
</evidence>
<dbReference type="CDD" id="cd04301">
    <property type="entry name" value="NAT_SF"/>
    <property type="match status" value="1"/>
</dbReference>
<proteinExistence type="predicted"/>
<comment type="caution">
    <text evidence="4">The sequence shown here is derived from an EMBL/GenBank/DDBJ whole genome shotgun (WGS) entry which is preliminary data.</text>
</comment>
<protein>
    <submittedName>
        <fullName evidence="4">GNAT family N-acetyltransferase</fullName>
    </submittedName>
</protein>
<sequence>MLLNTRPAVPSDIAECIVIRGKTRENAISKTRLAELGITEASWAAQVESGELPGRICLVEGQMAGYCFGSVSTGEIVVLALLPDYENQGMGKALLQSVMSDLKALGHARLFLGCAADPEVRSFGFYRHLGWRSTGQCDEYGDEVLEYVFATSIQV</sequence>
<dbReference type="Proteomes" id="UP000712570">
    <property type="component" value="Unassembled WGS sequence"/>
</dbReference>
<accession>A0ABX0L6I6</accession>
<dbReference type="SUPFAM" id="SSF55729">
    <property type="entry name" value="Acyl-CoA N-acyltransferases (Nat)"/>
    <property type="match status" value="1"/>
</dbReference>
<keyword evidence="1" id="KW-0808">Transferase</keyword>